<feature type="region of interest" description="Disordered" evidence="1">
    <location>
        <begin position="912"/>
        <end position="936"/>
    </location>
</feature>
<reference evidence="3 4" key="1">
    <citation type="submission" date="2024-12" db="EMBL/GenBank/DDBJ databases">
        <title>The coexistence of Mycolicibacterium septicum and Mycolicibacterium nivoides in clinical samples.</title>
        <authorList>
            <person name="Wang C."/>
            <person name="Feng Y."/>
            <person name="Zong Z."/>
        </authorList>
    </citation>
    <scope>NUCLEOTIDE SEQUENCE [LARGE SCALE GENOMIC DNA]</scope>
    <source>
        <strain evidence="3 4">120310</strain>
    </source>
</reference>
<dbReference type="InterPro" id="IPR050534">
    <property type="entry name" value="Coronavir_polyprotein_1ab"/>
</dbReference>
<organism evidence="3 4">
    <name type="scientific">Mycolicibacterium septicum</name>
    <dbReference type="NCBI Taxonomy" id="98668"/>
    <lineage>
        <taxon>Bacteria</taxon>
        <taxon>Bacillati</taxon>
        <taxon>Actinomycetota</taxon>
        <taxon>Actinomycetes</taxon>
        <taxon>Mycobacteriales</taxon>
        <taxon>Mycobacteriaceae</taxon>
        <taxon>Mycolicibacterium</taxon>
    </lineage>
</organism>
<evidence type="ECO:0000313" key="4">
    <source>
        <dbReference type="Proteomes" id="UP001635817"/>
    </source>
</evidence>
<evidence type="ECO:0000256" key="1">
    <source>
        <dbReference type="SAM" id="MobiDB-lite"/>
    </source>
</evidence>
<accession>A0ABW9M6K0</accession>
<comment type="caution">
    <text evidence="3">The sequence shown here is derived from an EMBL/GenBank/DDBJ whole genome shotgun (WGS) entry which is preliminary data.</text>
</comment>
<gene>
    <name evidence="3" type="primary">mobF</name>
    <name evidence="3" type="ORF">ACK4CP_27920</name>
</gene>
<dbReference type="Pfam" id="PF08751">
    <property type="entry name" value="TrwC"/>
    <property type="match status" value="1"/>
</dbReference>
<dbReference type="Proteomes" id="UP001635817">
    <property type="component" value="Unassembled WGS sequence"/>
</dbReference>
<dbReference type="NCBIfam" id="NF041492">
    <property type="entry name" value="MobF"/>
    <property type="match status" value="1"/>
</dbReference>
<dbReference type="PANTHER" id="PTHR43788">
    <property type="entry name" value="DNA2/NAM7 HELICASE FAMILY MEMBER"/>
    <property type="match status" value="1"/>
</dbReference>
<dbReference type="CDD" id="cd18809">
    <property type="entry name" value="SF1_C_RecD"/>
    <property type="match status" value="1"/>
</dbReference>
<dbReference type="InterPro" id="IPR014862">
    <property type="entry name" value="TrwC"/>
</dbReference>
<dbReference type="EMBL" id="JBKBDE010000012">
    <property type="protein sequence ID" value="MFN6554246.1"/>
    <property type="molecule type" value="Genomic_DNA"/>
</dbReference>
<protein>
    <submittedName>
        <fullName evidence="3">MobF family relaxase</fullName>
    </submittedName>
</protein>
<evidence type="ECO:0000313" key="3">
    <source>
        <dbReference type="EMBL" id="MFN6554246.1"/>
    </source>
</evidence>
<keyword evidence="4" id="KW-1185">Reference proteome</keyword>
<feature type="domain" description="TrwC relaxase" evidence="2">
    <location>
        <begin position="28"/>
        <end position="318"/>
    </location>
</feature>
<proteinExistence type="predicted"/>
<evidence type="ECO:0000259" key="2">
    <source>
        <dbReference type="Pfam" id="PF08751"/>
    </source>
</evidence>
<dbReference type="InterPro" id="IPR027417">
    <property type="entry name" value="P-loop_NTPase"/>
</dbReference>
<dbReference type="SUPFAM" id="SSF52540">
    <property type="entry name" value="P-loop containing nucleoside triphosphate hydrolases"/>
    <property type="match status" value="1"/>
</dbReference>
<sequence>MLTISKLKLWSINYYIDTADTVARASRDARAAGGGLGEYYSEHDTRTPVWVAAGNSRAAAKLLGLSDIQRAGGEADSTLVARWLDDGIAPNGAMGRTFGTRGVHGFDLTFAAPKSVSVLRVLRGDDVVQKAIADAHTSAIGEAMEYLARHAGYTRIHNPVTGEKDLVRLPGVVGIAYQHETSRCGDPHLHTHVIVPNRQARADGKLVSLDGTSLYHEAKAAGVIYQATLRRELNRSLGVEWEQVDPSTGMAEIAGMSRDTITAWSRRSSQLRDWAAGHLEVGEDGSWSAAQLGAAQKATRPTKPEELAWATLVEQWRGDPRGLDLNVAEFRAARARRAESRESALPAFGPAEIRAAAETIDKAAFTRADLIEVLGAQLPVDAERSPRAMVEAAVDEVTVRLSARRAAHQREGHERFTLEAILAEEAAVLDAVDARNDRAQLWVRDTDTAGLSQDQRDAVRAIGASPWLVQPLSAPAGAGKTTCLQAVVTAAHRRPTTTVLVLAPTGKAVDVALRESGADEGHTIARALQLIDAKQLPLNHFSLVVVDEAAMVGTSDLRRLLTATTQAGAKTILVGDPHQLAPVKARGGMFAQLCADLPWTQELSEVWRMRDPAERTASLALRDGDPKAVGRAVDWYRRHDRLHCGDEVTMAADALAAYKKDIAEGRDALLLCDTREMADALNRRLHRETVTADAPTVTGMRGHRIALGDLILTRHNDASIPLHDQENAAAVPSPVRNGQRWEVVRINRDNNRVAARRLEDNVLAVFNGGYVQEHVTHGYAVTVHSAQGVTADTGHAVLNESAERRLLYVAMTRGRRASTVHIYQRTGEAHEYSRHRGAAPVAARGTGVEAAELVRGILANDRQMVTAHDYSAQHPEGVLPSEVCALSAARAAAVNRRTADYHAWQADRQAFERGTERARARRRRERARSADYGIEL</sequence>
<dbReference type="Gene3D" id="3.40.50.300">
    <property type="entry name" value="P-loop containing nucleotide triphosphate hydrolases"/>
    <property type="match status" value="2"/>
</dbReference>
<name>A0ABW9M6K0_9MYCO</name>
<dbReference type="Pfam" id="PF13604">
    <property type="entry name" value="AAA_30"/>
    <property type="match status" value="1"/>
</dbReference>
<dbReference type="SUPFAM" id="SSF55464">
    <property type="entry name" value="Origin of replication-binding domain, RBD-like"/>
    <property type="match status" value="1"/>
</dbReference>
<dbReference type="RefSeq" id="WP_409552389.1">
    <property type="nucleotide sequence ID" value="NZ_JBKBDE010000012.1"/>
</dbReference>